<keyword evidence="2" id="KW-1185">Reference proteome</keyword>
<proteinExistence type="predicted"/>
<dbReference type="AlphaFoldDB" id="A0A2M9C927"/>
<sequence>MTKLYIIGNGFDRYHDLPTNYSDFHIFVNKTNHDLENTFEEYFTFNVKQSSNNQYLWTNFEYDLSTFNSKAFFDDINQIDILDENFKPSYLFALEDDLEQETEILLNKIRDAFENWLTDLNLESAEKKLDLEENSLFLSFNYTMTLEEVYQISSEKILHIHGDVENDQGSMIFGHNKTVKKQPLFDENSESTRTPFSDSEANAQQTFFALQKPVKDTIRNNHSFFKSLSKINDIIVLGHSLNSIDMPYFKMIKKYSNEAAKWKISYYSNDEKARHLKSLRKIGIQESRIEFFKMSDYDLL</sequence>
<name>A0A2M9C927_9FLAO</name>
<dbReference type="RefSeq" id="WP_100376053.1">
    <property type="nucleotide sequence ID" value="NZ_PGFD01000001.1"/>
</dbReference>
<dbReference type="InterPro" id="IPR025935">
    <property type="entry name" value="AbiH"/>
</dbReference>
<accession>A0A2M9C927</accession>
<dbReference type="Pfam" id="PF14253">
    <property type="entry name" value="AbiH"/>
    <property type="match status" value="1"/>
</dbReference>
<organism evidence="1 2">
    <name type="scientific">Chryseobacterium geocarposphaerae</name>
    <dbReference type="NCBI Taxonomy" id="1416776"/>
    <lineage>
        <taxon>Bacteria</taxon>
        <taxon>Pseudomonadati</taxon>
        <taxon>Bacteroidota</taxon>
        <taxon>Flavobacteriia</taxon>
        <taxon>Flavobacteriales</taxon>
        <taxon>Weeksellaceae</taxon>
        <taxon>Chryseobacterium group</taxon>
        <taxon>Chryseobacterium</taxon>
    </lineage>
</organism>
<evidence type="ECO:0000313" key="2">
    <source>
        <dbReference type="Proteomes" id="UP000228740"/>
    </source>
</evidence>
<evidence type="ECO:0000313" key="1">
    <source>
        <dbReference type="EMBL" id="PJJ67337.1"/>
    </source>
</evidence>
<dbReference type="OrthoDB" id="5903604at2"/>
<dbReference type="EMBL" id="PGFD01000001">
    <property type="protein sequence ID" value="PJJ67337.1"/>
    <property type="molecule type" value="Genomic_DNA"/>
</dbReference>
<gene>
    <name evidence="1" type="ORF">CLV73_1344</name>
</gene>
<protein>
    <submittedName>
        <fullName evidence="1">Abortive infection AbiH-like protein</fullName>
    </submittedName>
</protein>
<comment type="caution">
    <text evidence="1">The sequence shown here is derived from an EMBL/GenBank/DDBJ whole genome shotgun (WGS) entry which is preliminary data.</text>
</comment>
<dbReference type="Proteomes" id="UP000228740">
    <property type="component" value="Unassembled WGS sequence"/>
</dbReference>
<reference evidence="1 2" key="1">
    <citation type="submission" date="2017-11" db="EMBL/GenBank/DDBJ databases">
        <title>Genomic Encyclopedia of Archaeal and Bacterial Type Strains, Phase II (KMG-II): From Individual Species to Whole Genera.</title>
        <authorList>
            <person name="Goeker M."/>
        </authorList>
    </citation>
    <scope>NUCLEOTIDE SEQUENCE [LARGE SCALE GENOMIC DNA]</scope>
    <source>
        <strain evidence="1 2">DSM 27617</strain>
    </source>
</reference>